<proteinExistence type="predicted"/>
<evidence type="ECO:0000313" key="1">
    <source>
        <dbReference type="EMBL" id="KAH9289315.1"/>
    </source>
</evidence>
<reference evidence="1 2" key="1">
    <citation type="journal article" date="2021" name="Nat. Plants">
        <title>The Taxus genome provides insights into paclitaxel biosynthesis.</title>
        <authorList>
            <person name="Xiong X."/>
            <person name="Gou J."/>
            <person name="Liao Q."/>
            <person name="Li Y."/>
            <person name="Zhou Q."/>
            <person name="Bi G."/>
            <person name="Li C."/>
            <person name="Du R."/>
            <person name="Wang X."/>
            <person name="Sun T."/>
            <person name="Guo L."/>
            <person name="Liang H."/>
            <person name="Lu P."/>
            <person name="Wu Y."/>
            <person name="Zhang Z."/>
            <person name="Ro D.K."/>
            <person name="Shang Y."/>
            <person name="Huang S."/>
            <person name="Yan J."/>
        </authorList>
    </citation>
    <scope>NUCLEOTIDE SEQUENCE [LARGE SCALE GENOMIC DNA]</scope>
    <source>
        <strain evidence="1">Ta-2019</strain>
    </source>
</reference>
<accession>A0AA38F5B8</accession>
<protein>
    <submittedName>
        <fullName evidence="1">Uncharacterized protein</fullName>
    </submittedName>
</protein>
<comment type="caution">
    <text evidence="1">The sequence shown here is derived from an EMBL/GenBank/DDBJ whole genome shotgun (WGS) entry which is preliminary data.</text>
</comment>
<organism evidence="1 2">
    <name type="scientific">Taxus chinensis</name>
    <name type="common">Chinese yew</name>
    <name type="synonym">Taxus wallichiana var. chinensis</name>
    <dbReference type="NCBI Taxonomy" id="29808"/>
    <lineage>
        <taxon>Eukaryota</taxon>
        <taxon>Viridiplantae</taxon>
        <taxon>Streptophyta</taxon>
        <taxon>Embryophyta</taxon>
        <taxon>Tracheophyta</taxon>
        <taxon>Spermatophyta</taxon>
        <taxon>Pinopsida</taxon>
        <taxon>Pinidae</taxon>
        <taxon>Conifers II</taxon>
        <taxon>Cupressales</taxon>
        <taxon>Taxaceae</taxon>
        <taxon>Taxus</taxon>
    </lineage>
</organism>
<sequence length="79" mass="8968">DALVRISSTLISTVTGLKARGEDIKNDLKYKATILETRKELGYLKGLHNMDIDKLKNCLVVQEATHLVTNLNDQERWSQ</sequence>
<feature type="non-terminal residue" evidence="1">
    <location>
        <position position="79"/>
    </location>
</feature>
<gene>
    <name evidence="1" type="ORF">KI387_033432</name>
</gene>
<name>A0AA38F5B8_TAXCH</name>
<evidence type="ECO:0000313" key="2">
    <source>
        <dbReference type="Proteomes" id="UP000824469"/>
    </source>
</evidence>
<dbReference type="Proteomes" id="UP000824469">
    <property type="component" value="Unassembled WGS sequence"/>
</dbReference>
<keyword evidence="2" id="KW-1185">Reference proteome</keyword>
<dbReference type="AlphaFoldDB" id="A0AA38F5B8"/>
<feature type="non-terminal residue" evidence="1">
    <location>
        <position position="1"/>
    </location>
</feature>
<dbReference type="EMBL" id="JAHRHJ020003813">
    <property type="protein sequence ID" value="KAH9289315.1"/>
    <property type="molecule type" value="Genomic_DNA"/>
</dbReference>